<protein>
    <submittedName>
        <fullName evidence="2">CP4-6 prophage</fullName>
    </submittedName>
</protein>
<dbReference type="InterPro" id="IPR055247">
    <property type="entry name" value="InsJ-like_HTH"/>
</dbReference>
<dbReference type="Proteomes" id="UP000003258">
    <property type="component" value="Unassembled WGS sequence"/>
</dbReference>
<dbReference type="SUPFAM" id="SSF53098">
    <property type="entry name" value="Ribonuclease H-like"/>
    <property type="match status" value="1"/>
</dbReference>
<dbReference type="PANTHER" id="PTHR47515">
    <property type="entry name" value="LOW CALCIUM RESPONSE LOCUS PROTEIN T"/>
    <property type="match status" value="1"/>
</dbReference>
<dbReference type="InterPro" id="IPR036397">
    <property type="entry name" value="RNaseH_sf"/>
</dbReference>
<dbReference type="PANTHER" id="PTHR47515:SF2">
    <property type="entry name" value="INTEGRASE CORE DOMAIN PROTEIN"/>
    <property type="match status" value="1"/>
</dbReference>
<dbReference type="InterPro" id="IPR012337">
    <property type="entry name" value="RNaseH-like_sf"/>
</dbReference>
<dbReference type="Pfam" id="PF00665">
    <property type="entry name" value="rve"/>
    <property type="match status" value="1"/>
</dbReference>
<dbReference type="InterPro" id="IPR001584">
    <property type="entry name" value="Integrase_cat-core"/>
</dbReference>
<evidence type="ECO:0000313" key="3">
    <source>
        <dbReference type="Proteomes" id="UP000003258"/>
    </source>
</evidence>
<dbReference type="PROSITE" id="PS50994">
    <property type="entry name" value="INTEGRASE"/>
    <property type="match status" value="1"/>
</dbReference>
<dbReference type="Pfam" id="PF13518">
    <property type="entry name" value="HTH_28"/>
    <property type="match status" value="1"/>
</dbReference>
<dbReference type="EMBL" id="AFQO01000017">
    <property type="protein sequence ID" value="EGT73973.1"/>
    <property type="molecule type" value="Genomic_DNA"/>
</dbReference>
<sequence>MIPWIETDAMQQRVLFLNAWLSQRYTKTELYQQFNISRPTADKWIKRHEQLGFEGLTELSRKPHHSPNATPQWICDWLISEKLKRPHWGAKKLLDSFTRHFPEAKKPADSTGDLILARAGLVQPRKTKRRMSADTQPFGECTAPNATWSADFKGKFLLSNQKFCYPLTITDNFSRFLFCCKGLPNTKSAPVIAEFERLFEQFGLPYSIRTDNGSPFASQALGGISKLSKWWIDLGIRPERIKPSHPEQNGRHERMHRSLKAALQPQNSFEAQQTFFNQFLREYNEERSHEGIGRKTPAECYEPSKRIYTGHIEPYDYGDNVEIRKVKLSGEIKWQGKTYYLSQVLANEPVAFEPYADGIWHIYYRFHLLGSFDAKEMKIKSATLWHRQPNECKRCL</sequence>
<proteinExistence type="predicted"/>
<dbReference type="SUPFAM" id="SSF46689">
    <property type="entry name" value="Homeodomain-like"/>
    <property type="match status" value="1"/>
</dbReference>
<evidence type="ECO:0000259" key="1">
    <source>
        <dbReference type="PROSITE" id="PS50994"/>
    </source>
</evidence>
<dbReference type="PATRIC" id="fig|1028803.3.peg.1759"/>
<dbReference type="eggNOG" id="COG2801">
    <property type="taxonomic scope" value="Bacteria"/>
</dbReference>
<evidence type="ECO:0000313" key="2">
    <source>
        <dbReference type="EMBL" id="EGT73973.1"/>
    </source>
</evidence>
<organism evidence="2 3">
    <name type="scientific">Haemophilus haemolyticus M19501</name>
    <dbReference type="NCBI Taxonomy" id="1028803"/>
    <lineage>
        <taxon>Bacteria</taxon>
        <taxon>Pseudomonadati</taxon>
        <taxon>Pseudomonadota</taxon>
        <taxon>Gammaproteobacteria</taxon>
        <taxon>Pasteurellales</taxon>
        <taxon>Pasteurellaceae</taxon>
        <taxon>Haemophilus</taxon>
    </lineage>
</organism>
<name>F9GRI6_HAEHA</name>
<dbReference type="GO" id="GO:0015074">
    <property type="term" value="P:DNA integration"/>
    <property type="evidence" value="ECO:0007669"/>
    <property type="project" value="InterPro"/>
</dbReference>
<dbReference type="InterPro" id="IPR009057">
    <property type="entry name" value="Homeodomain-like_sf"/>
</dbReference>
<accession>F9GRI6</accession>
<comment type="caution">
    <text evidence="2">The sequence shown here is derived from an EMBL/GenBank/DDBJ whole genome shotgun (WGS) entry which is preliminary data.</text>
</comment>
<feature type="domain" description="Integrase catalytic" evidence="1">
    <location>
        <begin position="140"/>
        <end position="305"/>
    </location>
</feature>
<reference evidence="2 3" key="1">
    <citation type="journal article" date="2011" name="J. Bacteriol.">
        <title>Genome Sequences for Five Strains of the Emerging Pathogen Haemophilus haemolyticus.</title>
        <authorList>
            <person name="Jordan I.K."/>
            <person name="Conley A.B."/>
            <person name="Antonov I.V."/>
            <person name="Arthur R.A."/>
            <person name="Cook E.D."/>
            <person name="Cooper G.P."/>
            <person name="Jones B.L."/>
            <person name="Knipe K.M."/>
            <person name="Lee K.J."/>
            <person name="Liu X."/>
            <person name="Mitchell G.J."/>
            <person name="Pande P.R."/>
            <person name="Petit R.A."/>
            <person name="Qin S."/>
            <person name="Rajan V.N."/>
            <person name="Sarda S."/>
            <person name="Sebastian A."/>
            <person name="Tang S."/>
            <person name="Thapliyal R."/>
            <person name="Varghese N.J."/>
            <person name="Ye T."/>
            <person name="Katz L.S."/>
            <person name="Wang X."/>
            <person name="Rowe L."/>
            <person name="Frace M."/>
            <person name="Mayer L.W."/>
        </authorList>
    </citation>
    <scope>NUCLEOTIDE SEQUENCE [LARGE SCALE GENOMIC DNA]</scope>
    <source>
        <strain evidence="2 3">M19501</strain>
    </source>
</reference>
<dbReference type="AlphaFoldDB" id="F9GRI6"/>
<dbReference type="GO" id="GO:0003676">
    <property type="term" value="F:nucleic acid binding"/>
    <property type="evidence" value="ECO:0007669"/>
    <property type="project" value="InterPro"/>
</dbReference>
<gene>
    <name evidence="2" type="ORF">GG9_1681</name>
</gene>
<dbReference type="Gene3D" id="3.30.420.10">
    <property type="entry name" value="Ribonuclease H-like superfamily/Ribonuclease H"/>
    <property type="match status" value="1"/>
</dbReference>